<proteinExistence type="predicted"/>
<dbReference type="Proteomes" id="UP000250235">
    <property type="component" value="Unassembled WGS sequence"/>
</dbReference>
<organism evidence="2 3">
    <name type="scientific">Dorcoceras hygrometricum</name>
    <dbReference type="NCBI Taxonomy" id="472368"/>
    <lineage>
        <taxon>Eukaryota</taxon>
        <taxon>Viridiplantae</taxon>
        <taxon>Streptophyta</taxon>
        <taxon>Embryophyta</taxon>
        <taxon>Tracheophyta</taxon>
        <taxon>Spermatophyta</taxon>
        <taxon>Magnoliopsida</taxon>
        <taxon>eudicotyledons</taxon>
        <taxon>Gunneridae</taxon>
        <taxon>Pentapetalae</taxon>
        <taxon>asterids</taxon>
        <taxon>lamiids</taxon>
        <taxon>Lamiales</taxon>
        <taxon>Gesneriaceae</taxon>
        <taxon>Didymocarpoideae</taxon>
        <taxon>Trichosporeae</taxon>
        <taxon>Loxocarpinae</taxon>
        <taxon>Dorcoceras</taxon>
    </lineage>
</organism>
<dbReference type="AlphaFoldDB" id="A0A2Z7AB24"/>
<feature type="region of interest" description="Disordered" evidence="1">
    <location>
        <begin position="55"/>
        <end position="119"/>
    </location>
</feature>
<evidence type="ECO:0000256" key="1">
    <source>
        <dbReference type="SAM" id="MobiDB-lite"/>
    </source>
</evidence>
<feature type="compositionally biased region" description="Basic and acidic residues" evidence="1">
    <location>
        <begin position="63"/>
        <end position="84"/>
    </location>
</feature>
<protein>
    <submittedName>
        <fullName evidence="2">Uncharacterized protein</fullName>
    </submittedName>
</protein>
<feature type="compositionally biased region" description="Basic and acidic residues" evidence="1">
    <location>
        <begin position="92"/>
        <end position="101"/>
    </location>
</feature>
<sequence length="119" mass="12731">MDTPITTADIQNVAQDDVPGNIKAIDLTNIDPVQDQKATGVPAVKAILHNSQVDRSQAYADHGQTDRVQADADHAQDDTDHAQADTDQAQADTDRTQEKPRPRGNLDIGENFSLGGTSA</sequence>
<evidence type="ECO:0000313" key="2">
    <source>
        <dbReference type="EMBL" id="KZV18863.1"/>
    </source>
</evidence>
<evidence type="ECO:0000313" key="3">
    <source>
        <dbReference type="Proteomes" id="UP000250235"/>
    </source>
</evidence>
<reference evidence="2 3" key="1">
    <citation type="journal article" date="2015" name="Proc. Natl. Acad. Sci. U.S.A.">
        <title>The resurrection genome of Boea hygrometrica: A blueprint for survival of dehydration.</title>
        <authorList>
            <person name="Xiao L."/>
            <person name="Yang G."/>
            <person name="Zhang L."/>
            <person name="Yang X."/>
            <person name="Zhao S."/>
            <person name="Ji Z."/>
            <person name="Zhou Q."/>
            <person name="Hu M."/>
            <person name="Wang Y."/>
            <person name="Chen M."/>
            <person name="Xu Y."/>
            <person name="Jin H."/>
            <person name="Xiao X."/>
            <person name="Hu G."/>
            <person name="Bao F."/>
            <person name="Hu Y."/>
            <person name="Wan P."/>
            <person name="Li L."/>
            <person name="Deng X."/>
            <person name="Kuang T."/>
            <person name="Xiang C."/>
            <person name="Zhu J.K."/>
            <person name="Oliver M.J."/>
            <person name="He Y."/>
        </authorList>
    </citation>
    <scope>NUCLEOTIDE SEQUENCE [LARGE SCALE GENOMIC DNA]</scope>
    <source>
        <strain evidence="3">cv. XS01</strain>
    </source>
</reference>
<keyword evidence="3" id="KW-1185">Reference proteome</keyword>
<name>A0A2Z7AB24_9LAMI</name>
<gene>
    <name evidence="2" type="ORF">F511_08669</name>
</gene>
<dbReference type="EMBL" id="KV017185">
    <property type="protein sequence ID" value="KZV18863.1"/>
    <property type="molecule type" value="Genomic_DNA"/>
</dbReference>
<accession>A0A2Z7AB24</accession>